<accession>A0A815GX57</accession>
<comment type="caution">
    <text evidence="1">The sequence shown here is derived from an EMBL/GenBank/DDBJ whole genome shotgun (WGS) entry which is preliminary data.</text>
</comment>
<dbReference type="Proteomes" id="UP000663882">
    <property type="component" value="Unassembled WGS sequence"/>
</dbReference>
<dbReference type="EMBL" id="CAJNOO010003562">
    <property type="protein sequence ID" value="CAF1343915.1"/>
    <property type="molecule type" value="Genomic_DNA"/>
</dbReference>
<reference evidence="1" key="1">
    <citation type="submission" date="2021-02" db="EMBL/GenBank/DDBJ databases">
        <authorList>
            <person name="Nowell W R."/>
        </authorList>
    </citation>
    <scope>NUCLEOTIDE SEQUENCE</scope>
</reference>
<gene>
    <name evidence="1" type="ORF">RFH988_LOCUS31933</name>
</gene>
<dbReference type="OrthoDB" id="9995847at2759"/>
<organism evidence="1 2">
    <name type="scientific">Rotaria sordida</name>
    <dbReference type="NCBI Taxonomy" id="392033"/>
    <lineage>
        <taxon>Eukaryota</taxon>
        <taxon>Metazoa</taxon>
        <taxon>Spiralia</taxon>
        <taxon>Gnathifera</taxon>
        <taxon>Rotifera</taxon>
        <taxon>Eurotatoria</taxon>
        <taxon>Bdelloidea</taxon>
        <taxon>Philodinida</taxon>
        <taxon>Philodinidae</taxon>
        <taxon>Rotaria</taxon>
    </lineage>
</organism>
<evidence type="ECO:0000313" key="1">
    <source>
        <dbReference type="EMBL" id="CAF1343915.1"/>
    </source>
</evidence>
<proteinExistence type="predicted"/>
<protein>
    <recommendedName>
        <fullName evidence="3">F-box domain-containing protein</fullName>
    </recommendedName>
</protein>
<name>A0A815GX57_9BILA</name>
<evidence type="ECO:0000313" key="2">
    <source>
        <dbReference type="Proteomes" id="UP000663882"/>
    </source>
</evidence>
<sequence>MKGVVKLLDLPDELILAIMKKVNPQVLLLCSMIDIGNKRLEQLAFDRCYSIDLTFDYVQPIEESLMERFYSHVMPRIGHHIQSLTINIYHISSIKTFVENNFHGTLPNLTHLKILLYAKHTKTGIPYTISNL</sequence>
<evidence type="ECO:0008006" key="3">
    <source>
        <dbReference type="Google" id="ProtNLM"/>
    </source>
</evidence>
<dbReference type="AlphaFoldDB" id="A0A815GX57"/>